<accession>A0A0A7FX60</accession>
<keyword evidence="1" id="KW-0812">Transmembrane</keyword>
<keyword evidence="1" id="KW-1133">Transmembrane helix</keyword>
<name>A0A0A7FX60_9CLOT</name>
<evidence type="ECO:0000313" key="3">
    <source>
        <dbReference type="Proteomes" id="UP000030635"/>
    </source>
</evidence>
<feature type="transmembrane region" description="Helical" evidence="1">
    <location>
        <begin position="119"/>
        <end position="140"/>
    </location>
</feature>
<feature type="transmembrane region" description="Helical" evidence="1">
    <location>
        <begin position="231"/>
        <end position="253"/>
    </location>
</feature>
<dbReference type="eggNOG" id="COG1277">
    <property type="taxonomic scope" value="Bacteria"/>
</dbReference>
<keyword evidence="1" id="KW-0472">Membrane</keyword>
<evidence type="ECO:0000313" key="2">
    <source>
        <dbReference type="EMBL" id="AIY84192.1"/>
    </source>
</evidence>
<dbReference type="OrthoDB" id="9800309at2"/>
<keyword evidence="3" id="KW-1185">Reference proteome</keyword>
<dbReference type="AlphaFoldDB" id="A0A0A7FX60"/>
<dbReference type="RefSeq" id="WP_039312945.1">
    <property type="nucleotide sequence ID" value="NZ_CP006905.1"/>
</dbReference>
<feature type="transmembrane region" description="Helical" evidence="1">
    <location>
        <begin position="69"/>
        <end position="91"/>
    </location>
</feature>
<reference evidence="2 3" key="1">
    <citation type="journal article" date="2015" name="Infect. Genet. Evol.">
        <title>Genomic sequences of six botulinum neurotoxin-producing strains representing three clostridial species illustrate the mobility and diversity of botulinum neurotoxin genes.</title>
        <authorList>
            <person name="Smith T.J."/>
            <person name="Hill K.K."/>
            <person name="Xie G."/>
            <person name="Foley B.T."/>
            <person name="Williamson C.H."/>
            <person name="Foster J.T."/>
            <person name="Johnson S.L."/>
            <person name="Chertkov O."/>
            <person name="Teshima H."/>
            <person name="Gibbons H.S."/>
            <person name="Johnsky L.A."/>
            <person name="Karavis M.A."/>
            <person name="Smith L.A."/>
        </authorList>
    </citation>
    <scope>NUCLEOTIDE SEQUENCE [LARGE SCALE GENOMIC DNA]</scope>
    <source>
        <strain evidence="2 3">Sullivan</strain>
    </source>
</reference>
<dbReference type="EMBL" id="CP006905">
    <property type="protein sequence ID" value="AIY84192.1"/>
    <property type="molecule type" value="Genomic_DNA"/>
</dbReference>
<dbReference type="KEGG" id="cbv:U729_1399"/>
<dbReference type="Proteomes" id="UP000030635">
    <property type="component" value="Chromosome"/>
</dbReference>
<sequence>MNLVEKEISKDIKSVILCSICTALIPVLFLSIYPIVGKEVSGLLNITLINTPDSFEINRTINYISITNYLGYIFNYVYIIGAVYGGILGATSDIKNYKLKRKEYKDFIKIKIIANLEKYIAYSLIIGMVTFIAISIITPINSKLELILLEEVYLIFGLIIIGLLFMSIGFIICSLIKKNLNAVLVVLCMLAYTYVLGVASRLTYKLEILKIFSPFENMNAMDIVNYGFNKFIIIGMIFVSISCMLITVIIFSIKLKEVN</sequence>
<evidence type="ECO:0000256" key="1">
    <source>
        <dbReference type="SAM" id="Phobius"/>
    </source>
</evidence>
<dbReference type="STRING" id="1561.NPD11_1595"/>
<feature type="transmembrane region" description="Helical" evidence="1">
    <location>
        <begin position="152"/>
        <end position="176"/>
    </location>
</feature>
<feature type="transmembrane region" description="Helical" evidence="1">
    <location>
        <begin position="12"/>
        <end position="36"/>
    </location>
</feature>
<protein>
    <submittedName>
        <fullName evidence="2">Putative membrane protein</fullName>
    </submittedName>
</protein>
<dbReference type="HOGENOM" id="CLU_1072412_0_0_9"/>
<proteinExistence type="predicted"/>
<gene>
    <name evidence="2" type="ORF">U729_1399</name>
</gene>
<feature type="transmembrane region" description="Helical" evidence="1">
    <location>
        <begin position="183"/>
        <end position="204"/>
    </location>
</feature>
<organism evidence="2 3">
    <name type="scientific">Clostridium baratii str. Sullivan</name>
    <dbReference type="NCBI Taxonomy" id="1415775"/>
    <lineage>
        <taxon>Bacteria</taxon>
        <taxon>Bacillati</taxon>
        <taxon>Bacillota</taxon>
        <taxon>Clostridia</taxon>
        <taxon>Eubacteriales</taxon>
        <taxon>Clostridiaceae</taxon>
        <taxon>Clostridium</taxon>
    </lineage>
</organism>